<sequence>MHGLKHRLSHPDEPFAADGRGLAAVRFLRDRGVEVTGGILGNDPHPHLDHPPHPPPSPLPGAPLAHLSRVHLYRHRLLGLRPDHPRDCLFWVDGGRSRDRPAVVPWGGGFTRDGGCGLRATRTRMLLPRQVRHSGTLASDFPSARGGGFGAAFFGFVECVWERVLSSEVRDEVRVWCLWPVGY</sequence>
<accession>A0A5M9JTK5</accession>
<protein>
    <submittedName>
        <fullName evidence="2">Uncharacterized protein</fullName>
    </submittedName>
</protein>
<proteinExistence type="predicted"/>
<keyword evidence="3" id="KW-1185">Reference proteome</keyword>
<organism evidence="2 3">
    <name type="scientific">Monilinia fructicola</name>
    <name type="common">Brown rot fungus</name>
    <name type="synonym">Ciboria fructicola</name>
    <dbReference type="NCBI Taxonomy" id="38448"/>
    <lineage>
        <taxon>Eukaryota</taxon>
        <taxon>Fungi</taxon>
        <taxon>Dikarya</taxon>
        <taxon>Ascomycota</taxon>
        <taxon>Pezizomycotina</taxon>
        <taxon>Leotiomycetes</taxon>
        <taxon>Helotiales</taxon>
        <taxon>Sclerotiniaceae</taxon>
        <taxon>Monilinia</taxon>
    </lineage>
</organism>
<dbReference type="AlphaFoldDB" id="A0A5M9JTK5"/>
<reference evidence="2 3" key="1">
    <citation type="submission" date="2019-06" db="EMBL/GenBank/DDBJ databases">
        <title>Genome Sequence of the Brown Rot Fungal Pathogen Monilinia fructicola.</title>
        <authorList>
            <person name="De Miccolis Angelini R.M."/>
            <person name="Landi L."/>
            <person name="Abate D."/>
            <person name="Pollastro S."/>
            <person name="Romanazzi G."/>
            <person name="Faretra F."/>
        </authorList>
    </citation>
    <scope>NUCLEOTIDE SEQUENCE [LARGE SCALE GENOMIC DNA]</scope>
    <source>
        <strain evidence="2 3">Mfrc123</strain>
    </source>
</reference>
<dbReference type="EMBL" id="VICG01000006">
    <property type="protein sequence ID" value="KAA8571186.1"/>
    <property type="molecule type" value="Genomic_DNA"/>
</dbReference>
<evidence type="ECO:0000313" key="2">
    <source>
        <dbReference type="EMBL" id="KAA8571186.1"/>
    </source>
</evidence>
<evidence type="ECO:0000313" key="3">
    <source>
        <dbReference type="Proteomes" id="UP000322873"/>
    </source>
</evidence>
<comment type="caution">
    <text evidence="2">The sequence shown here is derived from an EMBL/GenBank/DDBJ whole genome shotgun (WGS) entry which is preliminary data.</text>
</comment>
<name>A0A5M9JTK5_MONFR</name>
<evidence type="ECO:0000256" key="1">
    <source>
        <dbReference type="SAM" id="MobiDB-lite"/>
    </source>
</evidence>
<dbReference type="Proteomes" id="UP000322873">
    <property type="component" value="Unassembled WGS sequence"/>
</dbReference>
<feature type="region of interest" description="Disordered" evidence="1">
    <location>
        <begin position="39"/>
        <end position="63"/>
    </location>
</feature>
<gene>
    <name evidence="2" type="ORF">EYC84_000524</name>
</gene>